<keyword evidence="6 13" id="KW-0285">Flavoprotein</keyword>
<comment type="subcellular location">
    <subcellularLocation>
        <location evidence="13">Cytoplasm</location>
    </subcellularLocation>
</comment>
<comment type="catalytic activity">
    <reaction evidence="10">
        <text>L-aspartate + O2 = iminosuccinate + H2O2</text>
        <dbReference type="Rhea" id="RHEA:25876"/>
        <dbReference type="ChEBI" id="CHEBI:15379"/>
        <dbReference type="ChEBI" id="CHEBI:16240"/>
        <dbReference type="ChEBI" id="CHEBI:29991"/>
        <dbReference type="ChEBI" id="CHEBI:77875"/>
        <dbReference type="EC" id="1.4.3.16"/>
    </reaction>
    <physiologicalReaction direction="left-to-right" evidence="10">
        <dbReference type="Rhea" id="RHEA:25877"/>
    </physiologicalReaction>
</comment>
<evidence type="ECO:0000256" key="13">
    <source>
        <dbReference type="RuleBase" id="RU362049"/>
    </source>
</evidence>
<dbReference type="InterPro" id="IPR003953">
    <property type="entry name" value="FAD-dep_OxRdtase_2_FAD-bd"/>
</dbReference>
<feature type="active site" description="Proton acceptor" evidence="12">
    <location>
        <position position="270"/>
    </location>
</feature>
<feature type="domain" description="FAD-dependent oxidoreductase 2 FAD-binding" evidence="14">
    <location>
        <begin position="5"/>
        <end position="372"/>
    </location>
</feature>
<comment type="similarity">
    <text evidence="3 13">Belongs to the FAD-dependent oxidoreductase 2 family. NadB subfamily.</text>
</comment>
<evidence type="ECO:0000259" key="14">
    <source>
        <dbReference type="Pfam" id="PF00890"/>
    </source>
</evidence>
<dbReference type="PANTHER" id="PTHR42716">
    <property type="entry name" value="L-ASPARTATE OXIDASE"/>
    <property type="match status" value="1"/>
</dbReference>
<keyword evidence="7 13" id="KW-0662">Pyridine nucleotide biosynthesis</keyword>
<evidence type="ECO:0000256" key="6">
    <source>
        <dbReference type="ARBA" id="ARBA00022630"/>
    </source>
</evidence>
<evidence type="ECO:0000313" key="17">
    <source>
        <dbReference type="Proteomes" id="UP000198636"/>
    </source>
</evidence>
<dbReference type="NCBIfam" id="TIGR00551">
    <property type="entry name" value="nadB"/>
    <property type="match status" value="1"/>
</dbReference>
<keyword evidence="9 13" id="KW-0560">Oxidoreductase</keyword>
<dbReference type="UniPathway" id="UPA00253">
    <property type="reaction ID" value="UER00326"/>
</dbReference>
<evidence type="ECO:0000259" key="15">
    <source>
        <dbReference type="Pfam" id="PF02910"/>
    </source>
</evidence>
<dbReference type="GO" id="GO:0034628">
    <property type="term" value="P:'de novo' NAD+ biosynthetic process from L-aspartate"/>
    <property type="evidence" value="ECO:0007669"/>
    <property type="project" value="TreeGrafter"/>
</dbReference>
<dbReference type="EC" id="1.4.3.16" evidence="4 11"/>
<evidence type="ECO:0000256" key="12">
    <source>
        <dbReference type="PIRSR" id="PIRSR000171-1"/>
    </source>
</evidence>
<keyword evidence="17" id="KW-1185">Reference proteome</keyword>
<evidence type="ECO:0000256" key="4">
    <source>
        <dbReference type="ARBA" id="ARBA00012173"/>
    </source>
</evidence>
<dbReference type="InterPro" id="IPR005288">
    <property type="entry name" value="NadB"/>
</dbReference>
<dbReference type="Pfam" id="PF00890">
    <property type="entry name" value="FAD_binding_2"/>
    <property type="match status" value="1"/>
</dbReference>
<dbReference type="GO" id="GO:0033765">
    <property type="term" value="F:steroid dehydrogenase activity, acting on the CH-CH group of donors"/>
    <property type="evidence" value="ECO:0007669"/>
    <property type="project" value="UniProtKB-ARBA"/>
</dbReference>
<dbReference type="SUPFAM" id="SSF56425">
    <property type="entry name" value="Succinate dehydrogenase/fumarate reductase flavoprotein, catalytic domain"/>
    <property type="match status" value="1"/>
</dbReference>
<proteinExistence type="inferred from homology"/>
<protein>
    <recommendedName>
        <fullName evidence="5 11">L-aspartate oxidase</fullName>
        <ecNumber evidence="4 11">1.4.3.16</ecNumber>
    </recommendedName>
</protein>
<evidence type="ECO:0000256" key="1">
    <source>
        <dbReference type="ARBA" id="ARBA00001974"/>
    </source>
</evidence>
<reference evidence="16 17" key="1">
    <citation type="submission" date="2016-10" db="EMBL/GenBank/DDBJ databases">
        <authorList>
            <person name="de Groot N.N."/>
        </authorList>
    </citation>
    <scope>NUCLEOTIDE SEQUENCE [LARGE SCALE GENOMIC DNA]</scope>
    <source>
        <strain evidence="16 17">DSM 18978</strain>
    </source>
</reference>
<dbReference type="PANTHER" id="PTHR42716:SF2">
    <property type="entry name" value="L-ASPARTATE OXIDASE, CHLOROPLASTIC"/>
    <property type="match status" value="1"/>
</dbReference>
<dbReference type="Gene3D" id="1.20.58.100">
    <property type="entry name" value="Fumarate reductase/succinate dehydrogenase flavoprotein-like, C-terminal domain"/>
    <property type="match status" value="1"/>
</dbReference>
<keyword evidence="8 13" id="KW-0274">FAD</keyword>
<dbReference type="RefSeq" id="WP_091539184.1">
    <property type="nucleotide sequence ID" value="NZ_FMUS01000001.1"/>
</dbReference>
<evidence type="ECO:0000313" key="16">
    <source>
        <dbReference type="EMBL" id="SCX82617.1"/>
    </source>
</evidence>
<dbReference type="STRING" id="1120976.SAMN03080606_00323"/>
<evidence type="ECO:0000256" key="2">
    <source>
        <dbReference type="ARBA" id="ARBA00004950"/>
    </source>
</evidence>
<evidence type="ECO:0000256" key="7">
    <source>
        <dbReference type="ARBA" id="ARBA00022642"/>
    </source>
</evidence>
<accession>A0A1G5AXK5</accession>
<gene>
    <name evidence="16" type="ORF">SAMN03080606_00323</name>
</gene>
<dbReference type="SUPFAM" id="SSF51905">
    <property type="entry name" value="FAD/NAD(P)-binding domain"/>
    <property type="match status" value="1"/>
</dbReference>
<dbReference type="FunFam" id="3.90.700.10:FF:000002">
    <property type="entry name" value="L-aspartate oxidase"/>
    <property type="match status" value="1"/>
</dbReference>
<feature type="domain" description="Fumarate reductase/succinate dehydrogenase flavoprotein-like C-terminal" evidence="15">
    <location>
        <begin position="422"/>
        <end position="496"/>
    </location>
</feature>
<dbReference type="Pfam" id="PF02910">
    <property type="entry name" value="Succ_DH_flav_C"/>
    <property type="match status" value="1"/>
</dbReference>
<evidence type="ECO:0000256" key="3">
    <source>
        <dbReference type="ARBA" id="ARBA00008562"/>
    </source>
</evidence>
<evidence type="ECO:0000256" key="9">
    <source>
        <dbReference type="ARBA" id="ARBA00023002"/>
    </source>
</evidence>
<dbReference type="Gene3D" id="3.50.50.60">
    <property type="entry name" value="FAD/NAD(P)-binding domain"/>
    <property type="match status" value="1"/>
</dbReference>
<dbReference type="InterPro" id="IPR036188">
    <property type="entry name" value="FAD/NAD-bd_sf"/>
</dbReference>
<evidence type="ECO:0000256" key="11">
    <source>
        <dbReference type="NCBIfam" id="TIGR00551"/>
    </source>
</evidence>
<dbReference type="InterPro" id="IPR015939">
    <property type="entry name" value="Fum_Rdtase/Succ_DH_flav-like_C"/>
</dbReference>
<sequence>MTNFDVIIIGTGIAGLFTALKVEEKYNVLLITKGRLEDSNSYLAQGGIAALGNQSIHYEDTLKAGCYYNNKDAVKTMVAEAKIAVEDLIKIGVVFDRDVNGELRLTREGGHRQSNILHVKDETGKAIISSMYKEIKNKKNIRIIENAFADKLMKYNNKITGIEVIETDGNKLEFSADAIVMATGGAGQIYGNTTNSIVSTGDGIAMAYRAGAIIADMELIQFHPTAFFEDIIGQRLLISEAVRGEGAFLRSKKGRAFMAQYHKMKDLAPRDIVARAIFHEMIKEGEKHVYLDITHKRSSFIKNRFPMIYNKCLLKGIDITKDWIPIAPAAHYLIGGIKTDLHGRTNIKGLYACGECAYTGVHGANRLASNSLLEGVVFARRTAIAINSSLKGKVKKEIKNFEVKTKSPSTSKNNAEVKDLDRQLKDVMEGNVAIIRNEKSLKEAYSNINKLSQRLFKNPRNTVEYKVLSNKLAVAKLIVEDSLSKKKSLGVHYRSDEIIEEVKQ</sequence>
<dbReference type="AlphaFoldDB" id="A0A1G5AXK5"/>
<comment type="function">
    <text evidence="13">Catalyzes the oxidation of L-aspartate to iminoaspartate.</text>
</comment>
<evidence type="ECO:0000256" key="8">
    <source>
        <dbReference type="ARBA" id="ARBA00022827"/>
    </source>
</evidence>
<evidence type="ECO:0000256" key="5">
    <source>
        <dbReference type="ARBA" id="ARBA00021901"/>
    </source>
</evidence>
<dbReference type="GO" id="GO:0005737">
    <property type="term" value="C:cytoplasm"/>
    <property type="evidence" value="ECO:0007669"/>
    <property type="project" value="UniProtKB-SubCell"/>
</dbReference>
<evidence type="ECO:0000256" key="10">
    <source>
        <dbReference type="ARBA" id="ARBA00048305"/>
    </source>
</evidence>
<dbReference type="PIRSF" id="PIRSF000171">
    <property type="entry name" value="SDHA_APRA_LASPO"/>
    <property type="match status" value="1"/>
</dbReference>
<organism evidence="16 17">
    <name type="scientific">Alkaliphilus peptidifermentans DSM 18978</name>
    <dbReference type="NCBI Taxonomy" id="1120976"/>
    <lineage>
        <taxon>Bacteria</taxon>
        <taxon>Bacillati</taxon>
        <taxon>Bacillota</taxon>
        <taxon>Clostridia</taxon>
        <taxon>Peptostreptococcales</taxon>
        <taxon>Natronincolaceae</taxon>
        <taxon>Alkaliphilus</taxon>
    </lineage>
</organism>
<comment type="pathway">
    <text evidence="2 13">Cofactor biosynthesis; NAD(+) biosynthesis; iminoaspartate from L-aspartate (oxidase route): step 1/1.</text>
</comment>
<dbReference type="InterPro" id="IPR027477">
    <property type="entry name" value="Succ_DH/fumarate_Rdtase_cat_sf"/>
</dbReference>
<comment type="cofactor">
    <cofactor evidence="1 13">
        <name>FAD</name>
        <dbReference type="ChEBI" id="CHEBI:57692"/>
    </cofactor>
</comment>
<dbReference type="OrthoDB" id="9806724at2"/>
<dbReference type="PRINTS" id="PR00368">
    <property type="entry name" value="FADPNR"/>
</dbReference>
<dbReference type="InterPro" id="IPR037099">
    <property type="entry name" value="Fum_R/Succ_DH_flav-like_C_sf"/>
</dbReference>
<dbReference type="EMBL" id="FMUS01000001">
    <property type="protein sequence ID" value="SCX82617.1"/>
    <property type="molecule type" value="Genomic_DNA"/>
</dbReference>
<dbReference type="GO" id="GO:0008734">
    <property type="term" value="F:L-aspartate oxidase activity"/>
    <property type="evidence" value="ECO:0007669"/>
    <property type="project" value="UniProtKB-UniRule"/>
</dbReference>
<dbReference type="Gene3D" id="3.90.700.10">
    <property type="entry name" value="Succinate dehydrogenase/fumarate reductase flavoprotein, catalytic domain"/>
    <property type="match status" value="1"/>
</dbReference>
<name>A0A1G5AXK5_9FIRM</name>
<dbReference type="SUPFAM" id="SSF46977">
    <property type="entry name" value="Succinate dehydrogenase/fumarate reductase flavoprotein C-terminal domain"/>
    <property type="match status" value="1"/>
</dbReference>
<dbReference type="Proteomes" id="UP000198636">
    <property type="component" value="Unassembled WGS sequence"/>
</dbReference>